<dbReference type="AlphaFoldDB" id="S7RIW2"/>
<dbReference type="GeneID" id="19300243"/>
<proteinExistence type="predicted"/>
<dbReference type="eggNOG" id="KOG3979">
    <property type="taxonomic scope" value="Eukaryota"/>
</dbReference>
<dbReference type="InterPro" id="IPR051916">
    <property type="entry name" value="GPI-anchor_lipid_remodeler"/>
</dbReference>
<dbReference type="OrthoDB" id="68581at2759"/>
<dbReference type="GO" id="GO:0006506">
    <property type="term" value="P:GPI anchor biosynthetic process"/>
    <property type="evidence" value="ECO:0007669"/>
    <property type="project" value="TreeGrafter"/>
</dbReference>
<dbReference type="RefSeq" id="XP_007867593.1">
    <property type="nucleotide sequence ID" value="XM_007869402.1"/>
</dbReference>
<feature type="transmembrane region" description="Helical" evidence="1">
    <location>
        <begin position="614"/>
        <end position="638"/>
    </location>
</feature>
<evidence type="ECO:0000259" key="4">
    <source>
        <dbReference type="Pfam" id="PF23022"/>
    </source>
</evidence>
<dbReference type="SUPFAM" id="SSF56219">
    <property type="entry name" value="DNase I-like"/>
    <property type="match status" value="1"/>
</dbReference>
<dbReference type="Pfam" id="PF23022">
    <property type="entry name" value="6TM_1st_PGAP2IP"/>
    <property type="match status" value="1"/>
</dbReference>
<feature type="transmembrane region" description="Helical" evidence="1">
    <location>
        <begin position="171"/>
        <end position="187"/>
    </location>
</feature>
<dbReference type="GO" id="GO:0005783">
    <property type="term" value="C:endoplasmic reticulum"/>
    <property type="evidence" value="ECO:0007669"/>
    <property type="project" value="TreeGrafter"/>
</dbReference>
<evidence type="ECO:0000259" key="2">
    <source>
        <dbReference type="Pfam" id="PF10277"/>
    </source>
</evidence>
<feature type="transmembrane region" description="Helical" evidence="1">
    <location>
        <begin position="108"/>
        <end position="126"/>
    </location>
</feature>
<evidence type="ECO:0000259" key="3">
    <source>
        <dbReference type="Pfam" id="PF23021"/>
    </source>
</evidence>
<evidence type="ECO:0000256" key="1">
    <source>
        <dbReference type="SAM" id="Phobius"/>
    </source>
</evidence>
<evidence type="ECO:0000313" key="6">
    <source>
        <dbReference type="EMBL" id="EPQ54295.1"/>
    </source>
</evidence>
<dbReference type="InterPro" id="IPR036691">
    <property type="entry name" value="Endo/exonu/phosph_ase_sf"/>
</dbReference>
<evidence type="ECO:0008006" key="8">
    <source>
        <dbReference type="Google" id="ProtNLM"/>
    </source>
</evidence>
<dbReference type="GO" id="GO:0031505">
    <property type="term" value="P:fungal-type cell wall organization"/>
    <property type="evidence" value="ECO:0007669"/>
    <property type="project" value="TreeGrafter"/>
</dbReference>
<dbReference type="OMA" id="CVWYFPL"/>
<dbReference type="EMBL" id="KB469304">
    <property type="protein sequence ID" value="EPQ54295.1"/>
    <property type="molecule type" value="Genomic_DNA"/>
</dbReference>
<feature type="domain" description="PGAP2IP C-terminal nuclease-like" evidence="5">
    <location>
        <begin position="717"/>
        <end position="955"/>
    </location>
</feature>
<dbReference type="InterPro" id="IPR053911">
    <property type="entry name" value="PGAP2IP_TM_2nd"/>
</dbReference>
<evidence type="ECO:0000313" key="7">
    <source>
        <dbReference type="Proteomes" id="UP000030669"/>
    </source>
</evidence>
<gene>
    <name evidence="6" type="ORF">GLOTRDRAFT_116852</name>
</gene>
<name>S7RIW2_GLOTA</name>
<accession>S7RIW2</accession>
<dbReference type="Pfam" id="PF10277">
    <property type="entry name" value="Frag1"/>
    <property type="match status" value="1"/>
</dbReference>
<feature type="transmembrane region" description="Helical" evidence="1">
    <location>
        <begin position="364"/>
        <end position="381"/>
    </location>
</feature>
<dbReference type="PANTHER" id="PTHR14859:SF1">
    <property type="entry name" value="PGAP2-INTERACTING PROTEIN"/>
    <property type="match status" value="1"/>
</dbReference>
<evidence type="ECO:0000259" key="5">
    <source>
        <dbReference type="Pfam" id="PF23226"/>
    </source>
</evidence>
<dbReference type="InterPro" id="IPR053912">
    <property type="entry name" value="PGAP2IP_TM_1nd"/>
</dbReference>
<dbReference type="GO" id="GO:0016020">
    <property type="term" value="C:membrane"/>
    <property type="evidence" value="ECO:0007669"/>
    <property type="project" value="GOC"/>
</dbReference>
<feature type="transmembrane region" description="Helical" evidence="1">
    <location>
        <begin position="443"/>
        <end position="460"/>
    </location>
</feature>
<protein>
    <recommendedName>
        <fullName evidence="8">Calcofluor white hypersensitive protein</fullName>
    </recommendedName>
</protein>
<feature type="transmembrane region" description="Helical" evidence="1">
    <location>
        <begin position="20"/>
        <end position="43"/>
    </location>
</feature>
<feature type="transmembrane region" description="Helical" evidence="1">
    <location>
        <begin position="75"/>
        <end position="96"/>
    </location>
</feature>
<feature type="domain" description="PGAP2IP second transmembrane" evidence="3">
    <location>
        <begin position="483"/>
        <end position="669"/>
    </location>
</feature>
<reference evidence="6 7" key="1">
    <citation type="journal article" date="2012" name="Science">
        <title>The Paleozoic origin of enzymatic lignin decomposition reconstructed from 31 fungal genomes.</title>
        <authorList>
            <person name="Floudas D."/>
            <person name="Binder M."/>
            <person name="Riley R."/>
            <person name="Barry K."/>
            <person name="Blanchette R.A."/>
            <person name="Henrissat B."/>
            <person name="Martinez A.T."/>
            <person name="Otillar R."/>
            <person name="Spatafora J.W."/>
            <person name="Yadav J.S."/>
            <person name="Aerts A."/>
            <person name="Benoit I."/>
            <person name="Boyd A."/>
            <person name="Carlson A."/>
            <person name="Copeland A."/>
            <person name="Coutinho P.M."/>
            <person name="de Vries R.P."/>
            <person name="Ferreira P."/>
            <person name="Findley K."/>
            <person name="Foster B."/>
            <person name="Gaskell J."/>
            <person name="Glotzer D."/>
            <person name="Gorecki P."/>
            <person name="Heitman J."/>
            <person name="Hesse C."/>
            <person name="Hori C."/>
            <person name="Igarashi K."/>
            <person name="Jurgens J.A."/>
            <person name="Kallen N."/>
            <person name="Kersten P."/>
            <person name="Kohler A."/>
            <person name="Kuees U."/>
            <person name="Kumar T.K.A."/>
            <person name="Kuo A."/>
            <person name="LaButti K."/>
            <person name="Larrondo L.F."/>
            <person name="Lindquist E."/>
            <person name="Ling A."/>
            <person name="Lombard V."/>
            <person name="Lucas S."/>
            <person name="Lundell T."/>
            <person name="Martin R."/>
            <person name="McLaughlin D.J."/>
            <person name="Morgenstern I."/>
            <person name="Morin E."/>
            <person name="Murat C."/>
            <person name="Nagy L.G."/>
            <person name="Nolan M."/>
            <person name="Ohm R.A."/>
            <person name="Patyshakuliyeva A."/>
            <person name="Rokas A."/>
            <person name="Ruiz-Duenas F.J."/>
            <person name="Sabat G."/>
            <person name="Salamov A."/>
            <person name="Samejima M."/>
            <person name="Schmutz J."/>
            <person name="Slot J.C."/>
            <person name="St John F."/>
            <person name="Stenlid J."/>
            <person name="Sun H."/>
            <person name="Sun S."/>
            <person name="Syed K."/>
            <person name="Tsang A."/>
            <person name="Wiebenga A."/>
            <person name="Young D."/>
            <person name="Pisabarro A."/>
            <person name="Eastwood D.C."/>
            <person name="Martin F."/>
            <person name="Cullen D."/>
            <person name="Grigoriev I.V."/>
            <person name="Hibbett D.S."/>
        </authorList>
    </citation>
    <scope>NUCLEOTIDE SEQUENCE [LARGE SCALE GENOMIC DNA]</scope>
    <source>
        <strain evidence="6 7">ATCC 11539</strain>
    </source>
</reference>
<dbReference type="Pfam" id="PF23226">
    <property type="entry name" value="Exo_endo_phos_PGAP2IP"/>
    <property type="match status" value="1"/>
</dbReference>
<feature type="transmembrane region" description="Helical" evidence="1">
    <location>
        <begin position="558"/>
        <end position="576"/>
    </location>
</feature>
<feature type="transmembrane region" description="Helical" evidence="1">
    <location>
        <begin position="138"/>
        <end position="159"/>
    </location>
</feature>
<dbReference type="Pfam" id="PF23021">
    <property type="entry name" value="6TM_2nd_PGAP2IP"/>
    <property type="match status" value="1"/>
</dbReference>
<dbReference type="Proteomes" id="UP000030669">
    <property type="component" value="Unassembled WGS sequence"/>
</dbReference>
<dbReference type="HOGENOM" id="CLU_009808_0_0_1"/>
<dbReference type="Gene3D" id="3.60.10.10">
    <property type="entry name" value="Endonuclease/exonuclease/phosphatase"/>
    <property type="match status" value="1"/>
</dbReference>
<dbReference type="KEGG" id="gtr:GLOTRDRAFT_116852"/>
<dbReference type="InterPro" id="IPR057315">
    <property type="entry name" value="Exo_endo_phos_PGAP2IP_C"/>
</dbReference>
<dbReference type="FunFam" id="3.60.10.10:FF:000100">
    <property type="entry name" value="Unplaced genomic scaffold supercont2.12, whole genome shotgun sequence"/>
    <property type="match status" value="1"/>
</dbReference>
<keyword evidence="1" id="KW-0472">Membrane</keyword>
<feature type="transmembrane region" description="Helical" evidence="1">
    <location>
        <begin position="401"/>
        <end position="423"/>
    </location>
</feature>
<feature type="domain" description="PGAP2IP first transmembrane" evidence="4">
    <location>
        <begin position="288"/>
        <end position="457"/>
    </location>
</feature>
<sequence length="1005" mass="111692">MDAQSDRRRARLTFDASRIAVVHTYLALTTFLTALLLGCLLHYKKIVKNGVAGYPEEWFPSVSATIGDWYPERNIFQIMIAMNSGPRFALVFLQYYLTRSAQSSLPTVVFVSGIIRTLSCGGWVYITSTDDHDAHDVLMITYIVCNLPWMFGGIACTPVANSEARKKRQRFAAAFFLSMIPMIYFFIQHKVNRVPGAYTRYSFFEWGLIILDILYDSVAELDFKAANLQAKSQIVSDTQVSSANPKADEKSTAPDAASTVIEDKRLRLALPTEWRLVAAFLSDVYLSYLFWSIYTSLAPTLFYFSVWELSIAGHEIALISVLATGLLGISPFRAWARTHDGKMVLHSLSLVGLLAYALPSPFSRLFAVAFANMALSIRQAVDWADGHRSWYNGIRERVRAILLISLLSAIPVTGIGLILSSFSKHANHSNNPVWPFVDAASGGYNKTGILLALLALYELYTRSDNNRNAGATATVPRAAISSSKTWLPQSIALGGLLFTVHQLLAESSTLIAWSWTGYPIKGPIPNVHGCLTLLAQSLGLLLPVLLSSSSSSAEAAALLTHPLWFLYGAGSAYVVYSCKDWFGYIGGLNLAIFLMSVFPHVISSAASTGKVGRTYFTAWLVVCLLDLANVWTVAYAFVPGGVYLRERTDLVLIAQMAAIAFAFSWPRRSTLDISPSLPGSSALCIRSFLALASVASLLVTVYRYPTSSPAPHRPGPRIVRAGIWTVHFGIDNEGRDSQRRMRDLIRDMELDVVGLLETDLHRIVFGNRDLTRVITEDLGYYVDIGPGPNQHTWGAVLLSKFPIINSTHHLLPSPHGELAPAIEAVLDMHGTPVTVVVAHNGQEEDPLDRELQSQELARIMAKTYPQPVIFLGYVVTHPHAQRPNPYEILVSDGRVHDIDSLDSDRWCEYIFYRGLYRTAYARVSRSTITDTELQIGQFVVPKYGHGVTDDSEIARYLRSWKEDLPEDHWFPMEYYGNEREGGVRGHFYHVFNTPLYYKIPVGAVV</sequence>
<organism evidence="6 7">
    <name type="scientific">Gloeophyllum trabeum (strain ATCC 11539 / FP-39264 / Madison 617)</name>
    <name type="common">Brown rot fungus</name>
    <dbReference type="NCBI Taxonomy" id="670483"/>
    <lineage>
        <taxon>Eukaryota</taxon>
        <taxon>Fungi</taxon>
        <taxon>Dikarya</taxon>
        <taxon>Basidiomycota</taxon>
        <taxon>Agaricomycotina</taxon>
        <taxon>Agaricomycetes</taxon>
        <taxon>Gloeophyllales</taxon>
        <taxon>Gloeophyllaceae</taxon>
        <taxon>Gloeophyllum</taxon>
    </lineage>
</organism>
<feature type="transmembrane region" description="Helical" evidence="1">
    <location>
        <begin position="306"/>
        <end position="329"/>
    </location>
</feature>
<dbReference type="PANTHER" id="PTHR14859">
    <property type="entry name" value="CALCOFLUOR WHITE HYPERSENSITIVE PROTEIN PRECURSOR"/>
    <property type="match status" value="1"/>
</dbReference>
<keyword evidence="1" id="KW-1133">Transmembrane helix</keyword>
<feature type="domain" description="CWH43-like N-terminal" evidence="2">
    <location>
        <begin position="18"/>
        <end position="225"/>
    </location>
</feature>
<keyword evidence="7" id="KW-1185">Reference proteome</keyword>
<dbReference type="STRING" id="670483.S7RIW2"/>
<feature type="transmembrane region" description="Helical" evidence="1">
    <location>
        <begin position="582"/>
        <end position="602"/>
    </location>
</feature>
<keyword evidence="1" id="KW-0812">Transmembrane</keyword>
<dbReference type="InterPro" id="IPR019402">
    <property type="entry name" value="CWH43_N"/>
</dbReference>